<evidence type="ECO:0000313" key="2">
    <source>
        <dbReference type="Proteomes" id="UP001229313"/>
    </source>
</evidence>
<dbReference type="Proteomes" id="UP001229313">
    <property type="component" value="Chromosome"/>
</dbReference>
<dbReference type="Pfam" id="PF11985">
    <property type="entry name" value="Phage_Mu_Gp27"/>
    <property type="match status" value="1"/>
</dbReference>
<keyword evidence="2" id="KW-1185">Reference proteome</keyword>
<accession>A0ABY9P8F4</accession>
<protein>
    <submittedName>
        <fullName evidence="1">DUF3486 family protein</fullName>
    </submittedName>
</protein>
<dbReference type="EMBL" id="CP133568">
    <property type="protein sequence ID" value="WMT03317.1"/>
    <property type="molecule type" value="Genomic_DNA"/>
</dbReference>
<proteinExistence type="predicted"/>
<dbReference type="RefSeq" id="WP_309152093.1">
    <property type="nucleotide sequence ID" value="NZ_CP133568.1"/>
</dbReference>
<evidence type="ECO:0000313" key="1">
    <source>
        <dbReference type="EMBL" id="WMT03317.1"/>
    </source>
</evidence>
<organism evidence="1 2">
    <name type="scientific">Lysobacter yananisis</name>
    <dbReference type="NCBI Taxonomy" id="1003114"/>
    <lineage>
        <taxon>Bacteria</taxon>
        <taxon>Pseudomonadati</taxon>
        <taxon>Pseudomonadota</taxon>
        <taxon>Gammaproteobacteria</taxon>
        <taxon>Lysobacterales</taxon>
        <taxon>Lysobacteraceae</taxon>
        <taxon>Lysobacter</taxon>
    </lineage>
</organism>
<reference evidence="1 2" key="1">
    <citation type="submission" date="2023-08" db="EMBL/GenBank/DDBJ databases">
        <title>The whole genome sequence of Lysobacter yananisis.</title>
        <authorList>
            <person name="Sun H."/>
        </authorList>
    </citation>
    <scope>NUCLEOTIDE SEQUENCE [LARGE SCALE GENOMIC DNA]</scope>
    <source>
        <strain evidence="1 2">SNNU513</strain>
    </source>
</reference>
<dbReference type="InterPro" id="IPR021874">
    <property type="entry name" value="Phage_Mu_Gp27"/>
</dbReference>
<name>A0ABY9P8F4_9GAMM</name>
<gene>
    <name evidence="1" type="ORF">RDV84_00230</name>
</gene>
<sequence length="180" mass="19598">MPPASKIDLVDEETRRELDARIIANGFGGYVGLSDWLTERGYSIGKSAVGLYGKNLQRRIDAIKTSTEAARQIAAAAPDDADDRSNAIISLVQTSIFESLIALHEAEDEPNHAERVALLGKAAKNIATLTRASVARHKWATEVRRNIAAALEALKKEGFDSGTLDEAEKRISIYLPANNR</sequence>